<accession>A0A8B6E7H8</accession>
<dbReference type="AlphaFoldDB" id="A0A8B6E7H8"/>
<sequence length="157" mass="18131">MERNLGNNYFLIEPSESKVTIDHSFSDIDNPAASSSSRFQRNSLNRNNYFVLDPNVTRRSNNANNYSEIKESSLTTVKEKNVASISKNDDHYAILKEGVYDETNNRRHVNQDDVNIYDRSISDAYDSMTCMRTKTLDITIYDHLQQTMITIDYIIDA</sequence>
<dbReference type="OrthoDB" id="6146647at2759"/>
<protein>
    <submittedName>
        <fullName evidence="1">Uncharacterized protein</fullName>
    </submittedName>
</protein>
<dbReference type="EMBL" id="UYJE01004682">
    <property type="protein sequence ID" value="VDI30400.1"/>
    <property type="molecule type" value="Genomic_DNA"/>
</dbReference>
<evidence type="ECO:0000313" key="1">
    <source>
        <dbReference type="EMBL" id="VDI30400.1"/>
    </source>
</evidence>
<name>A0A8B6E7H8_MYTGA</name>
<reference evidence="1" key="1">
    <citation type="submission" date="2018-11" db="EMBL/GenBank/DDBJ databases">
        <authorList>
            <person name="Alioto T."/>
            <person name="Alioto T."/>
        </authorList>
    </citation>
    <scope>NUCLEOTIDE SEQUENCE</scope>
</reference>
<organism evidence="1 2">
    <name type="scientific">Mytilus galloprovincialis</name>
    <name type="common">Mediterranean mussel</name>
    <dbReference type="NCBI Taxonomy" id="29158"/>
    <lineage>
        <taxon>Eukaryota</taxon>
        <taxon>Metazoa</taxon>
        <taxon>Spiralia</taxon>
        <taxon>Lophotrochozoa</taxon>
        <taxon>Mollusca</taxon>
        <taxon>Bivalvia</taxon>
        <taxon>Autobranchia</taxon>
        <taxon>Pteriomorphia</taxon>
        <taxon>Mytilida</taxon>
        <taxon>Mytiloidea</taxon>
        <taxon>Mytilidae</taxon>
        <taxon>Mytilinae</taxon>
        <taxon>Mytilus</taxon>
    </lineage>
</organism>
<comment type="caution">
    <text evidence="1">The sequence shown here is derived from an EMBL/GenBank/DDBJ whole genome shotgun (WGS) entry which is preliminary data.</text>
</comment>
<keyword evidence="2" id="KW-1185">Reference proteome</keyword>
<proteinExistence type="predicted"/>
<dbReference type="Proteomes" id="UP000596742">
    <property type="component" value="Unassembled WGS sequence"/>
</dbReference>
<gene>
    <name evidence="1" type="ORF">MGAL_10B084542</name>
</gene>
<evidence type="ECO:0000313" key="2">
    <source>
        <dbReference type="Proteomes" id="UP000596742"/>
    </source>
</evidence>